<accession>A0AAW1IXS2</accession>
<keyword evidence="3" id="KW-1185">Reference proteome</keyword>
<evidence type="ECO:0000256" key="1">
    <source>
        <dbReference type="SAM" id="SignalP"/>
    </source>
</evidence>
<reference evidence="2 3" key="1">
    <citation type="journal article" date="2024" name="BMC Genomics">
        <title>De novo assembly and annotation of Popillia japonica's genome with initial clues to its potential as an invasive pest.</title>
        <authorList>
            <person name="Cucini C."/>
            <person name="Boschi S."/>
            <person name="Funari R."/>
            <person name="Cardaioli E."/>
            <person name="Iannotti N."/>
            <person name="Marturano G."/>
            <person name="Paoli F."/>
            <person name="Bruttini M."/>
            <person name="Carapelli A."/>
            <person name="Frati F."/>
            <person name="Nardi F."/>
        </authorList>
    </citation>
    <scope>NUCLEOTIDE SEQUENCE [LARGE SCALE GENOMIC DNA]</scope>
    <source>
        <strain evidence="2">DMR45628</strain>
    </source>
</reference>
<dbReference type="AlphaFoldDB" id="A0AAW1IXS2"/>
<feature type="chain" id="PRO_5043855924" evidence="1">
    <location>
        <begin position="27"/>
        <end position="128"/>
    </location>
</feature>
<evidence type="ECO:0000313" key="3">
    <source>
        <dbReference type="Proteomes" id="UP001458880"/>
    </source>
</evidence>
<protein>
    <submittedName>
        <fullName evidence="2">Uncharacterized protein</fullName>
    </submittedName>
</protein>
<name>A0AAW1IXS2_POPJA</name>
<gene>
    <name evidence="2" type="ORF">QE152_g33282</name>
</gene>
<keyword evidence="1" id="KW-0732">Signal</keyword>
<organism evidence="2 3">
    <name type="scientific">Popillia japonica</name>
    <name type="common">Japanese beetle</name>
    <dbReference type="NCBI Taxonomy" id="7064"/>
    <lineage>
        <taxon>Eukaryota</taxon>
        <taxon>Metazoa</taxon>
        <taxon>Ecdysozoa</taxon>
        <taxon>Arthropoda</taxon>
        <taxon>Hexapoda</taxon>
        <taxon>Insecta</taxon>
        <taxon>Pterygota</taxon>
        <taxon>Neoptera</taxon>
        <taxon>Endopterygota</taxon>
        <taxon>Coleoptera</taxon>
        <taxon>Polyphaga</taxon>
        <taxon>Scarabaeiformia</taxon>
        <taxon>Scarabaeidae</taxon>
        <taxon>Rutelinae</taxon>
        <taxon>Popillia</taxon>
    </lineage>
</organism>
<feature type="signal peptide" evidence="1">
    <location>
        <begin position="1"/>
        <end position="26"/>
    </location>
</feature>
<proteinExistence type="predicted"/>
<evidence type="ECO:0000313" key="2">
    <source>
        <dbReference type="EMBL" id="KAK9694821.1"/>
    </source>
</evidence>
<comment type="caution">
    <text evidence="2">The sequence shown here is derived from an EMBL/GenBank/DDBJ whole genome shotgun (WGS) entry which is preliminary data.</text>
</comment>
<dbReference type="Proteomes" id="UP001458880">
    <property type="component" value="Unassembled WGS sequence"/>
</dbReference>
<sequence>MSAENLLKILTLPALFILECLSYIRANAIHLRTHSDNHGYETRNRTEPIPKFCRLSKSQRNAEYKAIKFYNKVPSEFEIKFYNKVPSEFELLATGRFRSLIKGFLVARAFYSCEEFLACEMVLKDFSL</sequence>
<dbReference type="EMBL" id="JASPKY010000501">
    <property type="protein sequence ID" value="KAK9694821.1"/>
    <property type="molecule type" value="Genomic_DNA"/>
</dbReference>